<dbReference type="SUPFAM" id="SSF51735">
    <property type="entry name" value="NAD(P)-binding Rossmann-fold domains"/>
    <property type="match status" value="1"/>
</dbReference>
<evidence type="ECO:0000259" key="1">
    <source>
        <dbReference type="Pfam" id="PF01370"/>
    </source>
</evidence>
<dbReference type="AlphaFoldDB" id="A0AAU8JX02"/>
<proteinExistence type="predicted"/>
<protein>
    <submittedName>
        <fullName evidence="2">NAD-dependent epimerase/dehydratase family protein</fullName>
    </submittedName>
</protein>
<feature type="domain" description="NAD-dependent epimerase/dehydratase" evidence="1">
    <location>
        <begin position="4"/>
        <end position="79"/>
    </location>
</feature>
<dbReference type="KEGG" id="kcm:ABWK59_15815"/>
<dbReference type="InterPro" id="IPR036291">
    <property type="entry name" value="NAD(P)-bd_dom_sf"/>
</dbReference>
<reference evidence="2" key="1">
    <citation type="submission" date="2024-06" db="EMBL/GenBank/DDBJ databases">
        <title>The genome sequences of Kitasatospora sp. strain HUAS MG31.</title>
        <authorList>
            <person name="Mo P."/>
        </authorList>
    </citation>
    <scope>NUCLEOTIDE SEQUENCE</scope>
    <source>
        <strain evidence="2">HUAS MG31</strain>
    </source>
</reference>
<name>A0AAU8JX02_9ACTN</name>
<evidence type="ECO:0000313" key="2">
    <source>
        <dbReference type="EMBL" id="XCM80284.1"/>
    </source>
</evidence>
<dbReference type="RefSeq" id="WP_354641223.1">
    <property type="nucleotide sequence ID" value="NZ_CP159872.1"/>
</dbReference>
<organism evidence="2">
    <name type="scientific">Kitasatospora camelliae</name>
    <dbReference type="NCBI Taxonomy" id="3156397"/>
    <lineage>
        <taxon>Bacteria</taxon>
        <taxon>Bacillati</taxon>
        <taxon>Actinomycetota</taxon>
        <taxon>Actinomycetes</taxon>
        <taxon>Kitasatosporales</taxon>
        <taxon>Streptomycetaceae</taxon>
        <taxon>Kitasatospora</taxon>
    </lineage>
</organism>
<dbReference type="Gene3D" id="3.40.50.720">
    <property type="entry name" value="NAD(P)-binding Rossmann-like Domain"/>
    <property type="match status" value="1"/>
</dbReference>
<gene>
    <name evidence="2" type="ORF">ABWK59_15815</name>
</gene>
<sequence>MKLLLLGGSKFLGRAYAVEALSRGHEVTTFNRGRSRADLPGVEAVHGDRTDAGDLARLVEGRRWDAVVDTSGQQPYDVSRSARLLRDHADHYTFVSSVHAFADWPARPVDEGSPTHDCPADSPPDQPAANALKAGCERAVLEGFGEKGSLLLNCGLLVGPHEPIGRLPWWLDRTARGGRLPAPGRPDRRIQLIDARDFAAFGLDLAERRQGGRFVTTAPIGRTTLGELLAHCVEATGGTAELVWTADADLEAAGVTPWVGLPFWALDQPDWEGTWNADASRAEAAGLRNRPIAETVRDTWAWLENGGRSEVTYLQGDLPLGTTAEQEARLLGAEG</sequence>
<dbReference type="EMBL" id="CP159872">
    <property type="protein sequence ID" value="XCM80284.1"/>
    <property type="molecule type" value="Genomic_DNA"/>
</dbReference>
<dbReference type="Pfam" id="PF01370">
    <property type="entry name" value="Epimerase"/>
    <property type="match status" value="1"/>
</dbReference>
<dbReference type="InterPro" id="IPR001509">
    <property type="entry name" value="Epimerase_deHydtase"/>
</dbReference>
<accession>A0AAU8JX02</accession>